<dbReference type="AlphaFoldDB" id="A0A0F9Q5N6"/>
<gene>
    <name evidence="1" type="ORF">LCGC14_0759680</name>
</gene>
<reference evidence="1" key="1">
    <citation type="journal article" date="2015" name="Nature">
        <title>Complex archaea that bridge the gap between prokaryotes and eukaryotes.</title>
        <authorList>
            <person name="Spang A."/>
            <person name="Saw J.H."/>
            <person name="Jorgensen S.L."/>
            <person name="Zaremba-Niedzwiedzka K."/>
            <person name="Martijn J."/>
            <person name="Lind A.E."/>
            <person name="van Eijk R."/>
            <person name="Schleper C."/>
            <person name="Guy L."/>
            <person name="Ettema T.J."/>
        </authorList>
    </citation>
    <scope>NUCLEOTIDE SEQUENCE</scope>
</reference>
<protein>
    <submittedName>
        <fullName evidence="1">Uncharacterized protein</fullName>
    </submittedName>
</protein>
<sequence>MPSVDLLPFLSGDKAWSPEKWGPRHRLTVALWVGGDKQKEIMKKLGASQSFVTNTLSDPRAVYEMEQLAARVADRVVDTSLRIKLYSNEALDEIMEELRTSRNEKVRQTAAFGILDRAGYTAIRDVKEEVAPLLPEEVATRMEEATKEILEYKGNYREVDPKEMETVEVVSAYEADQKDLADA</sequence>
<name>A0A0F9Q5N6_9ZZZZ</name>
<comment type="caution">
    <text evidence="1">The sequence shown here is derived from an EMBL/GenBank/DDBJ whole genome shotgun (WGS) entry which is preliminary data.</text>
</comment>
<dbReference type="EMBL" id="LAZR01001868">
    <property type="protein sequence ID" value="KKN37824.1"/>
    <property type="molecule type" value="Genomic_DNA"/>
</dbReference>
<evidence type="ECO:0000313" key="1">
    <source>
        <dbReference type="EMBL" id="KKN37824.1"/>
    </source>
</evidence>
<accession>A0A0F9Q5N6</accession>
<proteinExistence type="predicted"/>
<organism evidence="1">
    <name type="scientific">marine sediment metagenome</name>
    <dbReference type="NCBI Taxonomy" id="412755"/>
    <lineage>
        <taxon>unclassified sequences</taxon>
        <taxon>metagenomes</taxon>
        <taxon>ecological metagenomes</taxon>
    </lineage>
</organism>